<reference evidence="1 2" key="1">
    <citation type="submission" date="2017-09" db="EMBL/GenBank/DDBJ databases">
        <title>Complete genome sequence of Verrucomicrobial strain HZ-65, isolated from freshwater.</title>
        <authorList>
            <person name="Choi A."/>
        </authorList>
    </citation>
    <scope>NUCLEOTIDE SEQUENCE [LARGE SCALE GENOMIC DNA]</scope>
    <source>
        <strain evidence="1 2">HZ-65</strain>
    </source>
</reference>
<dbReference type="RefSeq" id="WP_096054313.1">
    <property type="nucleotide sequence ID" value="NZ_CP023344.1"/>
</dbReference>
<dbReference type="EMBL" id="CP023344">
    <property type="protein sequence ID" value="ATC62678.1"/>
    <property type="molecule type" value="Genomic_DNA"/>
</dbReference>
<dbReference type="OrthoDB" id="195039at2"/>
<dbReference type="Proteomes" id="UP000217265">
    <property type="component" value="Chromosome"/>
</dbReference>
<accession>A0A290QBI9</accession>
<dbReference type="KEGG" id="vbh:CMV30_01120"/>
<protein>
    <submittedName>
        <fullName evidence="1">Uncharacterized protein</fullName>
    </submittedName>
</protein>
<sequence length="178" mass="19568">MDLSLQPQAPACFVTQQPFVEGQRVASFLVRGKTGEAMRYDVLEAERAKFEQEGSLVCSWVRVFKPRKAGENAEREMKLTAEALFLNLADSATEVTAENTRLVQFLTLMLERKRVLKPKGRTADGAKNIFEHAKTKQLFEVPVGELSPEFFIQVQEQLSVLVGAAAPAPKVGVGGSAT</sequence>
<evidence type="ECO:0000313" key="1">
    <source>
        <dbReference type="EMBL" id="ATC62678.1"/>
    </source>
</evidence>
<proteinExistence type="predicted"/>
<evidence type="ECO:0000313" key="2">
    <source>
        <dbReference type="Proteomes" id="UP000217265"/>
    </source>
</evidence>
<keyword evidence="2" id="KW-1185">Reference proteome</keyword>
<gene>
    <name evidence="1" type="ORF">CMV30_01120</name>
</gene>
<dbReference type="AlphaFoldDB" id="A0A290QBI9"/>
<name>A0A290QBI9_9BACT</name>
<organism evidence="1 2">
    <name type="scientific">Nibricoccus aquaticus</name>
    <dbReference type="NCBI Taxonomy" id="2576891"/>
    <lineage>
        <taxon>Bacteria</taxon>
        <taxon>Pseudomonadati</taxon>
        <taxon>Verrucomicrobiota</taxon>
        <taxon>Opitutia</taxon>
        <taxon>Opitutales</taxon>
        <taxon>Opitutaceae</taxon>
        <taxon>Nibricoccus</taxon>
    </lineage>
</organism>